<keyword evidence="2" id="KW-1185">Reference proteome</keyword>
<protein>
    <submittedName>
        <fullName evidence="1">Uncharacterized protein</fullName>
    </submittedName>
</protein>
<dbReference type="EMBL" id="BSYO01000036">
    <property type="protein sequence ID" value="GMH29462.1"/>
    <property type="molecule type" value="Genomic_DNA"/>
</dbReference>
<evidence type="ECO:0000313" key="2">
    <source>
        <dbReference type="Proteomes" id="UP001279734"/>
    </source>
</evidence>
<proteinExistence type="predicted"/>
<evidence type="ECO:0000313" key="1">
    <source>
        <dbReference type="EMBL" id="GMH29462.1"/>
    </source>
</evidence>
<dbReference type="Proteomes" id="UP001279734">
    <property type="component" value="Unassembled WGS sequence"/>
</dbReference>
<name>A0AAD3TIK5_NEPGR</name>
<dbReference type="AlphaFoldDB" id="A0AAD3TIK5"/>
<gene>
    <name evidence="1" type="ORF">Nepgr_031305</name>
</gene>
<accession>A0AAD3TIK5</accession>
<comment type="caution">
    <text evidence="1">The sequence shown here is derived from an EMBL/GenBank/DDBJ whole genome shotgun (WGS) entry which is preliminary data.</text>
</comment>
<organism evidence="1 2">
    <name type="scientific">Nepenthes gracilis</name>
    <name type="common">Slender pitcher plant</name>
    <dbReference type="NCBI Taxonomy" id="150966"/>
    <lineage>
        <taxon>Eukaryota</taxon>
        <taxon>Viridiplantae</taxon>
        <taxon>Streptophyta</taxon>
        <taxon>Embryophyta</taxon>
        <taxon>Tracheophyta</taxon>
        <taxon>Spermatophyta</taxon>
        <taxon>Magnoliopsida</taxon>
        <taxon>eudicotyledons</taxon>
        <taxon>Gunneridae</taxon>
        <taxon>Pentapetalae</taxon>
        <taxon>Caryophyllales</taxon>
        <taxon>Nepenthaceae</taxon>
        <taxon>Nepenthes</taxon>
    </lineage>
</organism>
<reference evidence="1" key="1">
    <citation type="submission" date="2023-05" db="EMBL/GenBank/DDBJ databases">
        <title>Nepenthes gracilis genome sequencing.</title>
        <authorList>
            <person name="Fukushima K."/>
        </authorList>
    </citation>
    <scope>NUCLEOTIDE SEQUENCE</scope>
    <source>
        <strain evidence="1">SING2019-196</strain>
    </source>
</reference>
<sequence length="128" mass="14375">MMMRQLVNLAEVWDIRYVVDVPFDGARRNARVWFGHGSLPCVSALDSCLCDVLASRGHSLGRVRAPLCCLCEEWPIPFIEWFERDCLSESIFSFGARDGHVALMLQQRAFDVASWPAVAIFGLDKSAP</sequence>